<feature type="compositionally biased region" description="Polar residues" evidence="1">
    <location>
        <begin position="289"/>
        <end position="298"/>
    </location>
</feature>
<organism evidence="3 4">
    <name type="scientific">Polarella glacialis</name>
    <name type="common">Dinoflagellate</name>
    <dbReference type="NCBI Taxonomy" id="89957"/>
    <lineage>
        <taxon>Eukaryota</taxon>
        <taxon>Sar</taxon>
        <taxon>Alveolata</taxon>
        <taxon>Dinophyceae</taxon>
        <taxon>Suessiales</taxon>
        <taxon>Suessiaceae</taxon>
        <taxon>Polarella</taxon>
    </lineage>
</organism>
<proteinExistence type="predicted"/>
<feature type="signal peptide" evidence="2">
    <location>
        <begin position="1"/>
        <end position="21"/>
    </location>
</feature>
<feature type="chain" id="PRO_5032506556" evidence="2">
    <location>
        <begin position="22"/>
        <end position="323"/>
    </location>
</feature>
<evidence type="ECO:0000256" key="2">
    <source>
        <dbReference type="SAM" id="SignalP"/>
    </source>
</evidence>
<dbReference type="AlphaFoldDB" id="A0A813F281"/>
<dbReference type="Proteomes" id="UP000654075">
    <property type="component" value="Unassembled WGS sequence"/>
</dbReference>
<dbReference type="EMBL" id="CAJNNV010016574">
    <property type="protein sequence ID" value="CAE8604530.1"/>
    <property type="molecule type" value="Genomic_DNA"/>
</dbReference>
<reference evidence="3" key="1">
    <citation type="submission" date="2021-02" db="EMBL/GenBank/DDBJ databases">
        <authorList>
            <person name="Dougan E. K."/>
            <person name="Rhodes N."/>
            <person name="Thang M."/>
            <person name="Chan C."/>
        </authorList>
    </citation>
    <scope>NUCLEOTIDE SEQUENCE</scope>
</reference>
<feature type="compositionally biased region" description="Low complexity" evidence="1">
    <location>
        <begin position="268"/>
        <end position="288"/>
    </location>
</feature>
<evidence type="ECO:0000313" key="3">
    <source>
        <dbReference type="EMBL" id="CAE8604530.1"/>
    </source>
</evidence>
<evidence type="ECO:0000256" key="1">
    <source>
        <dbReference type="SAM" id="MobiDB-lite"/>
    </source>
</evidence>
<comment type="caution">
    <text evidence="3">The sequence shown here is derived from an EMBL/GenBank/DDBJ whole genome shotgun (WGS) entry which is preliminary data.</text>
</comment>
<evidence type="ECO:0000313" key="4">
    <source>
        <dbReference type="Proteomes" id="UP000654075"/>
    </source>
</evidence>
<feature type="region of interest" description="Disordered" evidence="1">
    <location>
        <begin position="268"/>
        <end position="299"/>
    </location>
</feature>
<sequence length="323" mass="33447">MSTAMFLCLALGLLAVKAATARDVWYCPSDYCVRRVAFGDAANAHMCVLEPVTGYQCGGESGVGKVCQCDGYVKFGDYSSWSNESESNTSINCSSDIFGDPAYGKPKFCWCRPRSLVVANFSTKAVAVWSETLGQAAKTAFGSQGYNVTAEANCVNFQGSVTVPQWLAANFGEGMIRWIVAPVLQSVLNGSTVGIVKVEGGLESKNLSANARTGADSLAALIAKVDALSLNVPALQEKMIAVMRPYGPAAAMAASVTKVNFVSFADPAASSTSRGASSTSRSASTSKTPEATASSGSVPSRGMALTGLASMAAVLLMAVQSVN</sequence>
<protein>
    <submittedName>
        <fullName evidence="3">Uncharacterized protein</fullName>
    </submittedName>
</protein>
<name>A0A813F281_POLGL</name>
<accession>A0A813F281</accession>
<keyword evidence="4" id="KW-1185">Reference proteome</keyword>
<gene>
    <name evidence="3" type="ORF">PGLA1383_LOCUS22687</name>
</gene>
<keyword evidence="2" id="KW-0732">Signal</keyword>